<dbReference type="Gene3D" id="3.40.1410.10">
    <property type="entry name" value="Chorismate lyase-like"/>
    <property type="match status" value="1"/>
</dbReference>
<dbReference type="Pfam" id="PF00392">
    <property type="entry name" value="GntR"/>
    <property type="match status" value="1"/>
</dbReference>
<keyword evidence="4" id="KW-0804">Transcription</keyword>
<dbReference type="CDD" id="cd07377">
    <property type="entry name" value="WHTH_GntR"/>
    <property type="match status" value="1"/>
</dbReference>
<comment type="caution">
    <text evidence="5">The sequence shown here is derived from an EMBL/GenBank/DDBJ whole genome shotgun (WGS) entry which is preliminary data.</text>
</comment>
<gene>
    <name evidence="5" type="ORF">GMA92_03115</name>
</gene>
<dbReference type="PROSITE" id="PS50949">
    <property type="entry name" value="HTH_GNTR"/>
    <property type="match status" value="1"/>
</dbReference>
<dbReference type="FunFam" id="3.40.1410.10:FF:000008">
    <property type="entry name" value="Transcriptional regulator, GntR family"/>
    <property type="match status" value="1"/>
</dbReference>
<dbReference type="GeneID" id="60058171"/>
<accession>A0A173S020</accession>
<dbReference type="AlphaFoldDB" id="A0A173S020"/>
<dbReference type="SMART" id="SM00345">
    <property type="entry name" value="HTH_GNTR"/>
    <property type="match status" value="1"/>
</dbReference>
<name>A0A173S020_9FIRM</name>
<evidence type="ECO:0000256" key="4">
    <source>
        <dbReference type="ARBA" id="ARBA00023163"/>
    </source>
</evidence>
<dbReference type="InterPro" id="IPR011663">
    <property type="entry name" value="UTRA"/>
</dbReference>
<dbReference type="EMBL" id="WMQE01000005">
    <property type="protein sequence ID" value="MTK20430.1"/>
    <property type="molecule type" value="Genomic_DNA"/>
</dbReference>
<dbReference type="Pfam" id="PF07702">
    <property type="entry name" value="UTRA"/>
    <property type="match status" value="1"/>
</dbReference>
<protein>
    <submittedName>
        <fullName evidence="5">UTRA domain-containing protein</fullName>
    </submittedName>
</protein>
<dbReference type="Gene3D" id="1.10.10.10">
    <property type="entry name" value="Winged helix-like DNA-binding domain superfamily/Winged helix DNA-binding domain"/>
    <property type="match status" value="1"/>
</dbReference>
<dbReference type="PRINTS" id="PR00035">
    <property type="entry name" value="HTHGNTR"/>
</dbReference>
<dbReference type="PANTHER" id="PTHR44846">
    <property type="entry name" value="MANNOSYL-D-GLYCERATE TRANSPORT/METABOLISM SYSTEM REPRESSOR MNGR-RELATED"/>
    <property type="match status" value="1"/>
</dbReference>
<evidence type="ECO:0000256" key="1">
    <source>
        <dbReference type="ARBA" id="ARBA00022491"/>
    </source>
</evidence>
<dbReference type="InterPro" id="IPR036390">
    <property type="entry name" value="WH_DNA-bd_sf"/>
</dbReference>
<keyword evidence="3" id="KW-0238">DNA-binding</keyword>
<dbReference type="GO" id="GO:0045892">
    <property type="term" value="P:negative regulation of DNA-templated transcription"/>
    <property type="evidence" value="ECO:0007669"/>
    <property type="project" value="TreeGrafter"/>
</dbReference>
<evidence type="ECO:0000256" key="3">
    <source>
        <dbReference type="ARBA" id="ARBA00023125"/>
    </source>
</evidence>
<dbReference type="InterPro" id="IPR028978">
    <property type="entry name" value="Chorismate_lyase_/UTRA_dom_sf"/>
</dbReference>
<sequence length="234" mass="26964">MSTKYKQIVSELEADLLSGKYNEVKKLPREEDLIEKYQVSRTTIRKAIAMLVNKGYVYQVQGSGIFIREASLQDYVSLENLKGLTRDFPDKKIESKLINLMVINADEDLAKQMKCDVGTDIYFLERLRYVNEEPFAVEYTYLNKNVIPYMSEEIAHRSIYSFIINDLKLSIGFADKIIYADKLDSESAQLLQLSENDPTLVIENTVFLTNGTVFEVSKVIHNYKNTKLLKLANF</sequence>
<dbReference type="Proteomes" id="UP000487649">
    <property type="component" value="Unassembled WGS sequence"/>
</dbReference>
<organism evidence="5 6">
    <name type="scientific">Turicibacter sanguinis</name>
    <dbReference type="NCBI Taxonomy" id="154288"/>
    <lineage>
        <taxon>Bacteria</taxon>
        <taxon>Bacillati</taxon>
        <taxon>Bacillota</taxon>
        <taxon>Erysipelotrichia</taxon>
        <taxon>Erysipelotrichales</taxon>
        <taxon>Turicibacteraceae</taxon>
        <taxon>Turicibacter</taxon>
    </lineage>
</organism>
<dbReference type="RefSeq" id="WP_006783855.1">
    <property type="nucleotide sequence ID" value="NZ_CABJBH010000022.1"/>
</dbReference>
<dbReference type="SMART" id="SM00866">
    <property type="entry name" value="UTRA"/>
    <property type="match status" value="1"/>
</dbReference>
<evidence type="ECO:0000313" key="6">
    <source>
        <dbReference type="Proteomes" id="UP000487649"/>
    </source>
</evidence>
<dbReference type="InterPro" id="IPR036388">
    <property type="entry name" value="WH-like_DNA-bd_sf"/>
</dbReference>
<dbReference type="InterPro" id="IPR000524">
    <property type="entry name" value="Tscrpt_reg_HTH_GntR"/>
</dbReference>
<proteinExistence type="predicted"/>
<dbReference type="GO" id="GO:0003700">
    <property type="term" value="F:DNA-binding transcription factor activity"/>
    <property type="evidence" value="ECO:0007669"/>
    <property type="project" value="InterPro"/>
</dbReference>
<evidence type="ECO:0000313" key="5">
    <source>
        <dbReference type="EMBL" id="MTK20430.1"/>
    </source>
</evidence>
<dbReference type="OrthoDB" id="2141316at2"/>
<reference evidence="5 6" key="1">
    <citation type="journal article" date="2019" name="Nat. Med.">
        <title>A library of human gut bacterial isolates paired with longitudinal multiomics data enables mechanistic microbiome research.</title>
        <authorList>
            <person name="Poyet M."/>
            <person name="Groussin M."/>
            <person name="Gibbons S.M."/>
            <person name="Avila-Pacheco J."/>
            <person name="Jiang X."/>
            <person name="Kearney S.M."/>
            <person name="Perrotta A.R."/>
            <person name="Berdy B."/>
            <person name="Zhao S."/>
            <person name="Lieberman T.D."/>
            <person name="Swanson P.K."/>
            <person name="Smith M."/>
            <person name="Roesemann S."/>
            <person name="Alexander J.E."/>
            <person name="Rich S.A."/>
            <person name="Livny J."/>
            <person name="Vlamakis H."/>
            <person name="Clish C."/>
            <person name="Bullock K."/>
            <person name="Deik A."/>
            <person name="Scott J."/>
            <person name="Pierce K.A."/>
            <person name="Xavier R.J."/>
            <person name="Alm E.J."/>
        </authorList>
    </citation>
    <scope>NUCLEOTIDE SEQUENCE [LARGE SCALE GENOMIC DNA]</scope>
    <source>
        <strain evidence="5 6">BIOML-A198</strain>
    </source>
</reference>
<dbReference type="SUPFAM" id="SSF64288">
    <property type="entry name" value="Chorismate lyase-like"/>
    <property type="match status" value="1"/>
</dbReference>
<keyword evidence="2" id="KW-0805">Transcription regulation</keyword>
<dbReference type="PANTHER" id="PTHR44846:SF4">
    <property type="entry name" value="HTH GNTR-TYPE DOMAIN-CONTAINING PROTEIN"/>
    <property type="match status" value="1"/>
</dbReference>
<dbReference type="InterPro" id="IPR050679">
    <property type="entry name" value="Bact_HTH_transcr_reg"/>
</dbReference>
<keyword evidence="1" id="KW-0678">Repressor</keyword>
<evidence type="ECO:0000256" key="2">
    <source>
        <dbReference type="ARBA" id="ARBA00023015"/>
    </source>
</evidence>
<dbReference type="GO" id="GO:0003677">
    <property type="term" value="F:DNA binding"/>
    <property type="evidence" value="ECO:0007669"/>
    <property type="project" value="UniProtKB-KW"/>
</dbReference>
<dbReference type="SUPFAM" id="SSF46785">
    <property type="entry name" value="Winged helix' DNA-binding domain"/>
    <property type="match status" value="1"/>
</dbReference>